<dbReference type="InterPro" id="IPR002110">
    <property type="entry name" value="Ankyrin_rpt"/>
</dbReference>
<keyword evidence="4" id="KW-0862">Zinc</keyword>
<sequence length="1003" mass="111717">MENGNSPGCYYEIPNVGISQNQPVASGCTPADSEDLRILESSRTMEMFFSKRDVPDAREEEEEESEGPPREQDLKEAYIQLVRGMQEWPDGCVYRGDFGLGTKLGHGEFSWPTGEGLYKADQRFGPGVETYPDGSQDVGLWFREHLIKLCTEVAGGFSIHSYPEYSAFLTRSPASISLSDEERVEREPHEGEDPFYYDYKRFLLDDDLTLPPEMYVYSTDNSHLPVTCSFRKELDARVFLNDIPPFVEDGEPWFIKNETPLMVRIQKQAYKYRNKRAHSSWGMGAVLEGDRSGFARCGPKERFAEDMILRARDGSYDWIYGILRDGLASADVADAKGYTALAAAALHCHKDIVNLLLDNGADVNKFTDEGLTVLSMCFLLYYPSRSFKPNIAERTAPRPQEAPSVPVSPSRSSSLPEAAKEPSLEEWVPTPGSQERRSVVSGSEEDGPSVGTQPSRESPDPGGNPQKWEPVSPRGSVSDLEKGMVGVAGSPDRCTPGSQETDFESDVCVHNYAIELSQDLLEKSAQAHSTLQRRSLGATGSEKGTMRRMALAMIERRSRWQTIKLLLRRGADPNLCCMPMHVLFLAVKAGDVAGVRLLLENGARTDIRLPAELGALTPLHIAAALPGEEGVQVTELLLHAVTDVDARAADQDDVYQPDKLDLLPSSLKLSNEAGPASIYHSQRASAPDEGGRTALHVACEREDSYKCARDVVRLLLSHKANPNMLWSGHSPLSLSIASGNDLIVKELLSHRADPNLLLTKGLGSALCVACDLTYEHQRSTDSKLALIDQLINYGADILRPVTLTQGDKVAVGTAVDYGYFKFYQDRKIAHCPFHMLTPAEREVFVARKRLLEYMGFQLRRAVFAKESQWDPKVLYLSKRAELTPYQRMKRKSISMSKALHLEEQELVPFFKFCYQCGRSIGVRLAPCTRCYGILTCSKYCKTKAWGDFHKRDCGTLSAIGNTNSAPFTQNFQKPTRLGAEKAGQKPKPRKPSSRWRSFTYNHE</sequence>
<feature type="compositionally biased region" description="Basic residues" evidence="7">
    <location>
        <begin position="984"/>
        <end position="993"/>
    </location>
</feature>
<feature type="repeat" description="ANK" evidence="5">
    <location>
        <begin position="690"/>
        <end position="727"/>
    </location>
</feature>
<keyword evidence="9" id="KW-1185">Reference proteome</keyword>
<dbReference type="Pfam" id="PF02493">
    <property type="entry name" value="MORN"/>
    <property type="match status" value="2"/>
</dbReference>
<dbReference type="Pfam" id="PF12796">
    <property type="entry name" value="Ank_2"/>
    <property type="match status" value="1"/>
</dbReference>
<evidence type="ECO:0000256" key="4">
    <source>
        <dbReference type="ARBA" id="ARBA00022833"/>
    </source>
</evidence>
<dbReference type="InterPro" id="IPR053064">
    <property type="entry name" value="Ankyrin-MYND_domain-protein"/>
</dbReference>
<dbReference type="PANTHER" id="PTHR15897">
    <property type="entry name" value="ANKYRIN REPEAT AND MYND DOMAIN PROTEIN 1"/>
    <property type="match status" value="1"/>
</dbReference>
<feature type="region of interest" description="Disordered" evidence="7">
    <location>
        <begin position="49"/>
        <end position="74"/>
    </location>
</feature>
<feature type="repeat" description="ANK" evidence="5">
    <location>
        <begin position="336"/>
        <end position="368"/>
    </location>
</feature>
<feature type="domain" description="MYND-type" evidence="8">
    <location>
        <begin position="913"/>
        <end position="953"/>
    </location>
</feature>
<gene>
    <name evidence="10" type="primary">ANKMY1</name>
</gene>
<organism evidence="9 10">
    <name type="scientific">Vulpes vulpes</name>
    <name type="common">Red fox</name>
    <dbReference type="NCBI Taxonomy" id="9627"/>
    <lineage>
        <taxon>Eukaryota</taxon>
        <taxon>Metazoa</taxon>
        <taxon>Chordata</taxon>
        <taxon>Craniata</taxon>
        <taxon>Vertebrata</taxon>
        <taxon>Euteleostomi</taxon>
        <taxon>Mammalia</taxon>
        <taxon>Eutheria</taxon>
        <taxon>Laurasiatheria</taxon>
        <taxon>Carnivora</taxon>
        <taxon>Caniformia</taxon>
        <taxon>Canidae</taxon>
        <taxon>Vulpes</taxon>
    </lineage>
</organism>
<dbReference type="InterPro" id="IPR002893">
    <property type="entry name" value="Znf_MYND"/>
</dbReference>
<dbReference type="Pfam" id="PF01753">
    <property type="entry name" value="zf-MYND"/>
    <property type="match status" value="1"/>
</dbReference>
<evidence type="ECO:0000256" key="1">
    <source>
        <dbReference type="ARBA" id="ARBA00022723"/>
    </source>
</evidence>
<dbReference type="SUPFAM" id="SSF144232">
    <property type="entry name" value="HIT/MYND zinc finger-like"/>
    <property type="match status" value="1"/>
</dbReference>
<feature type="region of interest" description="Disordered" evidence="7">
    <location>
        <begin position="970"/>
        <end position="1003"/>
    </location>
</feature>
<evidence type="ECO:0000259" key="8">
    <source>
        <dbReference type="PROSITE" id="PS50865"/>
    </source>
</evidence>
<evidence type="ECO:0000256" key="2">
    <source>
        <dbReference type="ARBA" id="ARBA00022737"/>
    </source>
</evidence>
<accession>A0ABM4XAM0</accession>
<feature type="repeat" description="ANK" evidence="5">
    <location>
        <begin position="727"/>
        <end position="759"/>
    </location>
</feature>
<evidence type="ECO:0000256" key="3">
    <source>
        <dbReference type="ARBA" id="ARBA00022771"/>
    </source>
</evidence>
<dbReference type="Proteomes" id="UP001652641">
    <property type="component" value="Chromosome 9"/>
</dbReference>
<dbReference type="PANTHER" id="PTHR15897:SF2">
    <property type="entry name" value="ANKYRIN REPEAT AND MYND DOMAIN-CONTAINING PROTEIN 1"/>
    <property type="match status" value="1"/>
</dbReference>
<feature type="region of interest" description="Disordered" evidence="7">
    <location>
        <begin position="395"/>
        <end position="501"/>
    </location>
</feature>
<proteinExistence type="predicted"/>
<evidence type="ECO:0000256" key="6">
    <source>
        <dbReference type="PROSITE-ProRule" id="PRU00134"/>
    </source>
</evidence>
<dbReference type="RefSeq" id="XP_072575089.1">
    <property type="nucleotide sequence ID" value="XM_072718988.1"/>
</dbReference>
<dbReference type="InterPro" id="IPR036770">
    <property type="entry name" value="Ankyrin_rpt-contain_sf"/>
</dbReference>
<keyword evidence="5" id="KW-0040">ANK repeat</keyword>
<keyword evidence="2" id="KW-0677">Repeat</keyword>
<evidence type="ECO:0000313" key="10">
    <source>
        <dbReference type="RefSeq" id="XP_072575089.1"/>
    </source>
</evidence>
<keyword evidence="1" id="KW-0479">Metal-binding</keyword>
<evidence type="ECO:0000313" key="9">
    <source>
        <dbReference type="Proteomes" id="UP001652641"/>
    </source>
</evidence>
<name>A0ABM4XAM0_VULVU</name>
<dbReference type="SUPFAM" id="SSF48403">
    <property type="entry name" value="Ankyrin repeat"/>
    <property type="match status" value="2"/>
</dbReference>
<dbReference type="PROSITE" id="PS50088">
    <property type="entry name" value="ANK_REPEAT"/>
    <property type="match status" value="3"/>
</dbReference>
<evidence type="ECO:0000256" key="7">
    <source>
        <dbReference type="SAM" id="MobiDB-lite"/>
    </source>
</evidence>
<protein>
    <submittedName>
        <fullName evidence="10">Ankyrin repeat and MYND domain-containing protein 1 isoform X7</fullName>
    </submittedName>
</protein>
<dbReference type="SMART" id="SM00248">
    <property type="entry name" value="ANK"/>
    <property type="match status" value="6"/>
</dbReference>
<dbReference type="InterPro" id="IPR003409">
    <property type="entry name" value="MORN"/>
</dbReference>
<dbReference type="SUPFAM" id="SSF82185">
    <property type="entry name" value="Histone H3 K4-specific methyltransferase SET7/9 N-terminal domain"/>
    <property type="match status" value="1"/>
</dbReference>
<reference evidence="10" key="1">
    <citation type="submission" date="2025-08" db="UniProtKB">
        <authorList>
            <consortium name="RefSeq"/>
        </authorList>
    </citation>
    <scope>IDENTIFICATION</scope>
    <source>
        <tissue evidence="10">Cell line</tissue>
    </source>
</reference>
<dbReference type="Gene3D" id="1.25.40.20">
    <property type="entry name" value="Ankyrin repeat-containing domain"/>
    <property type="match status" value="3"/>
</dbReference>
<dbReference type="Pfam" id="PF00023">
    <property type="entry name" value="Ank"/>
    <property type="match status" value="1"/>
</dbReference>
<dbReference type="PROSITE" id="PS50297">
    <property type="entry name" value="ANK_REP_REGION"/>
    <property type="match status" value="3"/>
</dbReference>
<feature type="compositionally biased region" description="Low complexity" evidence="7">
    <location>
        <begin position="403"/>
        <end position="416"/>
    </location>
</feature>
<evidence type="ECO:0000256" key="5">
    <source>
        <dbReference type="PROSITE-ProRule" id="PRU00023"/>
    </source>
</evidence>
<feature type="compositionally biased region" description="Polar residues" evidence="7">
    <location>
        <begin position="994"/>
        <end position="1003"/>
    </location>
</feature>
<dbReference type="PROSITE" id="PS01360">
    <property type="entry name" value="ZF_MYND_1"/>
    <property type="match status" value="1"/>
</dbReference>
<dbReference type="PROSITE" id="PS50865">
    <property type="entry name" value="ZF_MYND_2"/>
    <property type="match status" value="1"/>
</dbReference>
<dbReference type="GeneID" id="112911228"/>
<keyword evidence="3 6" id="KW-0863">Zinc-finger</keyword>